<dbReference type="AlphaFoldDB" id="A0A9N9JNP0"/>
<reference evidence="1" key="1">
    <citation type="submission" date="2021-06" db="EMBL/GenBank/DDBJ databases">
        <authorList>
            <person name="Kallberg Y."/>
            <person name="Tangrot J."/>
            <person name="Rosling A."/>
        </authorList>
    </citation>
    <scope>NUCLEOTIDE SEQUENCE</scope>
    <source>
        <strain evidence="1">IN212</strain>
    </source>
</reference>
<dbReference type="EMBL" id="CAJVPZ010060602">
    <property type="protein sequence ID" value="CAG8790344.1"/>
    <property type="molecule type" value="Genomic_DNA"/>
</dbReference>
<dbReference type="Proteomes" id="UP000789396">
    <property type="component" value="Unassembled WGS sequence"/>
</dbReference>
<keyword evidence="2" id="KW-1185">Reference proteome</keyword>
<accession>A0A9N9JNP0</accession>
<evidence type="ECO:0000313" key="1">
    <source>
        <dbReference type="EMBL" id="CAG8790344.1"/>
    </source>
</evidence>
<evidence type="ECO:0000313" key="2">
    <source>
        <dbReference type="Proteomes" id="UP000789396"/>
    </source>
</evidence>
<protein>
    <submittedName>
        <fullName evidence="1">8408_t:CDS:1</fullName>
    </submittedName>
</protein>
<feature type="non-terminal residue" evidence="1">
    <location>
        <position position="89"/>
    </location>
</feature>
<proteinExistence type="predicted"/>
<comment type="caution">
    <text evidence="1">The sequence shown here is derived from an EMBL/GenBank/DDBJ whole genome shotgun (WGS) entry which is preliminary data.</text>
</comment>
<name>A0A9N9JNP0_9GLOM</name>
<gene>
    <name evidence="1" type="ORF">RFULGI_LOCUS16682</name>
</gene>
<sequence>MKNVKFLANTKPIKLKFLLVVVITHLYLHVKFQDWFPEELKKLDLKFLLVVVITHLYLHVKFQDWFPEELKKLDVFHYLHQFYIEKNEK</sequence>
<organism evidence="1 2">
    <name type="scientific">Racocetra fulgida</name>
    <dbReference type="NCBI Taxonomy" id="60492"/>
    <lineage>
        <taxon>Eukaryota</taxon>
        <taxon>Fungi</taxon>
        <taxon>Fungi incertae sedis</taxon>
        <taxon>Mucoromycota</taxon>
        <taxon>Glomeromycotina</taxon>
        <taxon>Glomeromycetes</taxon>
        <taxon>Diversisporales</taxon>
        <taxon>Gigasporaceae</taxon>
        <taxon>Racocetra</taxon>
    </lineage>
</organism>